<evidence type="ECO:0000256" key="1">
    <source>
        <dbReference type="SAM" id="MobiDB-lite"/>
    </source>
</evidence>
<evidence type="ECO:0000259" key="2">
    <source>
        <dbReference type="SMART" id="SM01131"/>
    </source>
</evidence>
<dbReference type="OMA" id="HHEDEAF"/>
<feature type="region of interest" description="Disordered" evidence="1">
    <location>
        <begin position="222"/>
        <end position="248"/>
    </location>
</feature>
<name>A0A1W2TED4_ROSNE</name>
<dbReference type="InterPro" id="IPR038222">
    <property type="entry name" value="DHHA2_dom_sf"/>
</dbReference>
<keyword evidence="4" id="KW-1185">Reference proteome</keyword>
<dbReference type="Pfam" id="PF02833">
    <property type="entry name" value="DHHA2"/>
    <property type="match status" value="1"/>
</dbReference>
<accession>A0A1W2TED4</accession>
<dbReference type="SUPFAM" id="SSF64182">
    <property type="entry name" value="DHH phosphoesterases"/>
    <property type="match status" value="1"/>
</dbReference>
<dbReference type="AlphaFoldDB" id="A0A1W2TED4"/>
<dbReference type="GO" id="GO:0004309">
    <property type="term" value="F:exopolyphosphatase activity"/>
    <property type="evidence" value="ECO:0007669"/>
    <property type="project" value="TreeGrafter"/>
</dbReference>
<dbReference type="InterPro" id="IPR004097">
    <property type="entry name" value="DHHA2"/>
</dbReference>
<protein>
    <submittedName>
        <fullName evidence="3">Putative exopolyphosphatase-like protein</fullName>
    </submittedName>
</protein>
<gene>
    <name evidence="3" type="ORF">SAMD00023353_1800190</name>
</gene>
<dbReference type="EMBL" id="DF977463">
    <property type="protein sequence ID" value="GAP86386.1"/>
    <property type="molecule type" value="Genomic_DNA"/>
</dbReference>
<sequence>MPPPRTSLKVFLATARAALTAPASKRPVPLTFVVGNESADLDSLCSALLLAYFNTYAPPKKHPLSSSTAGDWTPAAAAPPAVPLHIPVCHLYRADLALRPEFAAVLRDAGVGGEDVLTLEDVLPPPSRPPPAGDKANSITAEAAAAAAAGSLRPEDTRWLLVDHNVMTGRLAASFAARVAGCVDHHADEGAVPPDARPRVIEVAGSCASLVLEHSSDVWAALSSSSSSSSPTPTPTPTPASPGDTNGDAAAEIDAQLARLALAPVLIDTLNLQDGTKTTAHDERAAALAEAKIAAHESGGDSGGGGGGKGERYDRRAFFERISALKDDLSQMSLRDVLRKDYKEWSITAGEEEGGRRRRRRRRLATSSASRGFGYLVDRKAGGDAAVFADALAAWAAERDGAGDGAGVDLLVVLTGFQDARGTFVRELLVWARSAVGAKATRRFEERWADALQLRAWRDGRLDLSVCDGGGGGDGRDGVGWRRCWTQGAVQHSRKQIAPMLRDALQEVSG</sequence>
<dbReference type="Gene3D" id="3.10.310.20">
    <property type="entry name" value="DHHA2 domain"/>
    <property type="match status" value="1"/>
</dbReference>
<dbReference type="GO" id="GO:0005737">
    <property type="term" value="C:cytoplasm"/>
    <property type="evidence" value="ECO:0007669"/>
    <property type="project" value="InterPro"/>
</dbReference>
<proteinExistence type="predicted"/>
<dbReference type="PANTHER" id="PTHR12112">
    <property type="entry name" value="BNIP - RELATED"/>
    <property type="match status" value="1"/>
</dbReference>
<reference evidence="3" key="1">
    <citation type="submission" date="2016-03" db="EMBL/GenBank/DDBJ databases">
        <title>Draft genome sequence of Rosellinia necatrix.</title>
        <authorList>
            <person name="Kanematsu S."/>
        </authorList>
    </citation>
    <scope>NUCLEOTIDE SEQUENCE [LARGE SCALE GENOMIC DNA]</scope>
    <source>
        <strain evidence="3">W97</strain>
    </source>
</reference>
<dbReference type="InterPro" id="IPR038763">
    <property type="entry name" value="DHH_sf"/>
</dbReference>
<dbReference type="Proteomes" id="UP000054516">
    <property type="component" value="Unassembled WGS sequence"/>
</dbReference>
<dbReference type="Gene3D" id="3.90.1640.10">
    <property type="entry name" value="inorganic pyrophosphatase (n-terminal core)"/>
    <property type="match status" value="1"/>
</dbReference>
<dbReference type="PANTHER" id="PTHR12112:SF39">
    <property type="entry name" value="EG:152A3.5 PROTEIN (FBGN0003116_PN PROTEIN)"/>
    <property type="match status" value="1"/>
</dbReference>
<feature type="domain" description="DHHA2" evidence="2">
    <location>
        <begin position="319"/>
        <end position="505"/>
    </location>
</feature>
<organism evidence="3">
    <name type="scientific">Rosellinia necatrix</name>
    <name type="common">White root-rot fungus</name>
    <dbReference type="NCBI Taxonomy" id="77044"/>
    <lineage>
        <taxon>Eukaryota</taxon>
        <taxon>Fungi</taxon>
        <taxon>Dikarya</taxon>
        <taxon>Ascomycota</taxon>
        <taxon>Pezizomycotina</taxon>
        <taxon>Sordariomycetes</taxon>
        <taxon>Xylariomycetidae</taxon>
        <taxon>Xylariales</taxon>
        <taxon>Xylariaceae</taxon>
        <taxon>Rosellinia</taxon>
    </lineage>
</organism>
<evidence type="ECO:0000313" key="4">
    <source>
        <dbReference type="Proteomes" id="UP000054516"/>
    </source>
</evidence>
<dbReference type="SMART" id="SM01131">
    <property type="entry name" value="DHHA2"/>
    <property type="match status" value="1"/>
</dbReference>
<evidence type="ECO:0000313" key="3">
    <source>
        <dbReference type="EMBL" id="GAP86386.1"/>
    </source>
</evidence>
<dbReference type="STRING" id="77044.A0A1W2TED4"/>
<dbReference type="OrthoDB" id="374045at2759"/>